<dbReference type="AlphaFoldDB" id="A0A4Y1RMD3"/>
<dbReference type="Pfam" id="PF02902">
    <property type="entry name" value="Peptidase_C48"/>
    <property type="match status" value="1"/>
</dbReference>
<dbReference type="PANTHER" id="PTHR48449">
    <property type="entry name" value="DUF1985 DOMAIN-CONTAINING PROTEIN"/>
    <property type="match status" value="1"/>
</dbReference>
<keyword evidence="3" id="KW-0378">Hydrolase</keyword>
<comment type="similarity">
    <text evidence="1">Belongs to the peptidase C48 family.</text>
</comment>
<organism evidence="7">
    <name type="scientific">Prunus dulcis</name>
    <name type="common">Almond</name>
    <name type="synonym">Amygdalus dulcis</name>
    <dbReference type="NCBI Taxonomy" id="3755"/>
    <lineage>
        <taxon>Eukaryota</taxon>
        <taxon>Viridiplantae</taxon>
        <taxon>Streptophyta</taxon>
        <taxon>Embryophyta</taxon>
        <taxon>Tracheophyta</taxon>
        <taxon>Spermatophyta</taxon>
        <taxon>Magnoliopsida</taxon>
        <taxon>eudicotyledons</taxon>
        <taxon>Gunneridae</taxon>
        <taxon>Pentapetalae</taxon>
        <taxon>rosids</taxon>
        <taxon>fabids</taxon>
        <taxon>Rosales</taxon>
        <taxon>Rosaceae</taxon>
        <taxon>Amygdaloideae</taxon>
        <taxon>Amygdaleae</taxon>
        <taxon>Prunus</taxon>
    </lineage>
</organism>
<keyword evidence="2" id="KW-0645">Protease</keyword>
<dbReference type="PANTHER" id="PTHR48449:SF1">
    <property type="entry name" value="DUF1985 DOMAIN-CONTAINING PROTEIN"/>
    <property type="match status" value="1"/>
</dbReference>
<evidence type="ECO:0000256" key="1">
    <source>
        <dbReference type="ARBA" id="ARBA00005234"/>
    </source>
</evidence>
<evidence type="ECO:0000256" key="3">
    <source>
        <dbReference type="ARBA" id="ARBA00022801"/>
    </source>
</evidence>
<keyword evidence="4" id="KW-0175">Coiled coil</keyword>
<feature type="coiled-coil region" evidence="4">
    <location>
        <begin position="317"/>
        <end position="344"/>
    </location>
</feature>
<dbReference type="GO" id="GO:0008234">
    <property type="term" value="F:cysteine-type peptidase activity"/>
    <property type="evidence" value="ECO:0007669"/>
    <property type="project" value="InterPro"/>
</dbReference>
<dbReference type="InterPro" id="IPR003653">
    <property type="entry name" value="Peptidase_C48_C"/>
</dbReference>
<dbReference type="Gene3D" id="3.40.395.10">
    <property type="entry name" value="Adenoviral Proteinase, Chain A"/>
    <property type="match status" value="1"/>
</dbReference>
<evidence type="ECO:0000313" key="7">
    <source>
        <dbReference type="EMBL" id="BBH05481.1"/>
    </source>
</evidence>
<name>A0A4Y1RMD3_PRUDU</name>
<dbReference type="GO" id="GO:0006508">
    <property type="term" value="P:proteolysis"/>
    <property type="evidence" value="ECO:0007669"/>
    <property type="project" value="UniProtKB-KW"/>
</dbReference>
<dbReference type="InterPro" id="IPR015410">
    <property type="entry name" value="DUF1985"/>
</dbReference>
<dbReference type="EMBL" id="AP019302">
    <property type="protein sequence ID" value="BBH05481.1"/>
    <property type="molecule type" value="Genomic_DNA"/>
</dbReference>
<accession>A0A4Y1RMD3</accession>
<dbReference type="PROSITE" id="PS50600">
    <property type="entry name" value="ULP_PROTEASE"/>
    <property type="match status" value="1"/>
</dbReference>
<evidence type="ECO:0000256" key="5">
    <source>
        <dbReference type="SAM" id="MobiDB-lite"/>
    </source>
</evidence>
<evidence type="ECO:0000256" key="4">
    <source>
        <dbReference type="SAM" id="Coils"/>
    </source>
</evidence>
<evidence type="ECO:0000259" key="6">
    <source>
        <dbReference type="PROSITE" id="PS50600"/>
    </source>
</evidence>
<dbReference type="InterPro" id="IPR038765">
    <property type="entry name" value="Papain-like_cys_pep_sf"/>
</dbReference>
<feature type="compositionally biased region" description="Basic and acidic residues" evidence="5">
    <location>
        <begin position="507"/>
        <end position="516"/>
    </location>
</feature>
<sequence length="1019" mass="115555">MGVVEYWGNMVGQMKLMIAEEQKFQGKALSLSHTKTAITTIKEKFTEQQLQMFEQSCFGHLLRIEDLKWTSPIVIQFTAQQFCIVTGLRFGNLPFIPIPTNENCSLKRKYFANDKTVNLLELEKAFLECDDVDDVLKLGFVYFAVFVLLGSEKHVHIDMRYLKLAEDLEDFGKYPWGAVCYAKTNASLLRALCADYQRIWAYEVFPALAALHLVVHEDNAYIPRLLHWRSNSSPRFYELMSQVFENREVDVQLLRPSVMDKQQPYWTWGDSADDTEELVDLLGDDAEQKTGTSASGTVASRELRTLKRDFERTKDELAKVALSNRALRDRVHQLEDKVRKESMKAEKEFEKNKKCVEDFRNTLASMEHYFKLEIEQLKKQNGGVNEAGEGHEDLGSPHMNEGGNNDLSPLHAYVSPPTEPAVMETQVPGDGAEPSAAMVVEEAEMAASVPHLQVHEAAEHAQSEKLPTPEDVADWKITKSMPSGGSMNPPSLPTVTMAGDEEGSSSVEKKEVEGKGCRQKRPAQTLLSPFTDPLRKKRTMSVSAATATPPCFDPSKSLPIEDVKAVIEFCTAWKSDISAEVQLESFSVGADFFYRLVDETEWISSRHLDMATFLIRKRQLSHPLVFGTDWTTADCCLQQFLEPFKPTAKKRGSKKAAASNTVDLPPSKLKNIHHFVRGTWQHGYAQAWTKVRKVYFPYNLKGSHWVAIEIDFVRHTATVYDSYVAFTKRSKLVTLLHPISDTLARVLYDMHFYEDSEVEEVKQKGLTMSMFTPFSVCSIADVPQQRDGSNFPTYWPHSTSCGILTVKFIEHLSAGISVDKVDPLKIKYYRLKLAIEGYTSTIRRKNGKLSELIGELQGLKFSDLMYVTKRSMNAAVSKLHKLLESVTEAIAFLSSEVFPVIQLKISRLILWNGRTSVRRPYINSHKLSYMYIKSVKLKPTDDKGRRKLCPIQVIRGVNMFMPPYQIDCPLELHNGNMLSSCDSNVGKTLVLEGHVKGITFNEVETYYSTCHSHTIYEQY</sequence>
<proteinExistence type="inferred from homology"/>
<dbReference type="SUPFAM" id="SSF54001">
    <property type="entry name" value="Cysteine proteinases"/>
    <property type="match status" value="1"/>
</dbReference>
<reference evidence="7" key="1">
    <citation type="journal article" date="2019" name="Science">
        <title>Mutation of a bHLH transcription factor allowed almond domestication.</title>
        <authorList>
            <person name="Sanchez-Perez R."/>
            <person name="Pavan S."/>
            <person name="Mazzeo R."/>
            <person name="Moldovan C."/>
            <person name="Aiese Cigliano R."/>
            <person name="Del Cueto J."/>
            <person name="Ricciardi F."/>
            <person name="Lotti C."/>
            <person name="Ricciardi L."/>
            <person name="Dicenta F."/>
            <person name="Lopez-Marques R.L."/>
            <person name="Lindberg Moller B."/>
        </authorList>
    </citation>
    <scope>NUCLEOTIDE SEQUENCE</scope>
</reference>
<feature type="region of interest" description="Disordered" evidence="5">
    <location>
        <begin position="498"/>
        <end position="519"/>
    </location>
</feature>
<feature type="domain" description="Ubiquitin-like protease family profile" evidence="6">
    <location>
        <begin position="586"/>
        <end position="812"/>
    </location>
</feature>
<gene>
    <name evidence="7" type="ORF">Prudu_016874</name>
</gene>
<dbReference type="Pfam" id="PF09331">
    <property type="entry name" value="DUF1985"/>
    <property type="match status" value="1"/>
</dbReference>
<evidence type="ECO:0000256" key="2">
    <source>
        <dbReference type="ARBA" id="ARBA00022670"/>
    </source>
</evidence>
<protein>
    <recommendedName>
        <fullName evidence="6">Ubiquitin-like protease family profile domain-containing protein</fullName>
    </recommendedName>
</protein>